<dbReference type="Proteomes" id="UP000823775">
    <property type="component" value="Unassembled WGS sequence"/>
</dbReference>
<gene>
    <name evidence="1" type="ORF">HAX54_019573</name>
</gene>
<reference evidence="1 2" key="1">
    <citation type="journal article" date="2021" name="BMC Genomics">
        <title>Datura genome reveals duplications of psychoactive alkaloid biosynthetic genes and high mutation rate following tissue culture.</title>
        <authorList>
            <person name="Rajewski A."/>
            <person name="Carter-House D."/>
            <person name="Stajich J."/>
            <person name="Litt A."/>
        </authorList>
    </citation>
    <scope>NUCLEOTIDE SEQUENCE [LARGE SCALE GENOMIC DNA]</scope>
    <source>
        <strain evidence="1">AR-01</strain>
    </source>
</reference>
<comment type="caution">
    <text evidence="1">The sequence shown here is derived from an EMBL/GenBank/DDBJ whole genome shotgun (WGS) entry which is preliminary data.</text>
</comment>
<dbReference type="EMBL" id="JACEIK010002378">
    <property type="protein sequence ID" value="MCD9560779.1"/>
    <property type="molecule type" value="Genomic_DNA"/>
</dbReference>
<name>A0ABS8URU3_DATST</name>
<evidence type="ECO:0000313" key="2">
    <source>
        <dbReference type="Proteomes" id="UP000823775"/>
    </source>
</evidence>
<organism evidence="1 2">
    <name type="scientific">Datura stramonium</name>
    <name type="common">Jimsonweed</name>
    <name type="synonym">Common thornapple</name>
    <dbReference type="NCBI Taxonomy" id="4076"/>
    <lineage>
        <taxon>Eukaryota</taxon>
        <taxon>Viridiplantae</taxon>
        <taxon>Streptophyta</taxon>
        <taxon>Embryophyta</taxon>
        <taxon>Tracheophyta</taxon>
        <taxon>Spermatophyta</taxon>
        <taxon>Magnoliopsida</taxon>
        <taxon>eudicotyledons</taxon>
        <taxon>Gunneridae</taxon>
        <taxon>Pentapetalae</taxon>
        <taxon>asterids</taxon>
        <taxon>lamiids</taxon>
        <taxon>Solanales</taxon>
        <taxon>Solanaceae</taxon>
        <taxon>Solanoideae</taxon>
        <taxon>Datureae</taxon>
        <taxon>Datura</taxon>
    </lineage>
</organism>
<accession>A0ABS8URU3</accession>
<protein>
    <submittedName>
        <fullName evidence="1">Uncharacterized protein</fullName>
    </submittedName>
</protein>
<evidence type="ECO:0000313" key="1">
    <source>
        <dbReference type="EMBL" id="MCD9560779.1"/>
    </source>
</evidence>
<keyword evidence="2" id="KW-1185">Reference proteome</keyword>
<proteinExistence type="predicted"/>
<sequence>SEVWPLRIYPMVDRTNDNWNDCPLKYLGGLAVENILQVRKFSDVFPWFTRSVVLLNDSLSSNLWKLGNGTGSRDRTMVNFTGRPLVDGSWNQP</sequence>
<feature type="non-terminal residue" evidence="1">
    <location>
        <position position="1"/>
    </location>
</feature>